<keyword evidence="2" id="KW-1185">Reference proteome</keyword>
<organism evidence="1 2">
    <name type="scientific">Tagetes erecta</name>
    <name type="common">African marigold</name>
    <dbReference type="NCBI Taxonomy" id="13708"/>
    <lineage>
        <taxon>Eukaryota</taxon>
        <taxon>Viridiplantae</taxon>
        <taxon>Streptophyta</taxon>
        <taxon>Embryophyta</taxon>
        <taxon>Tracheophyta</taxon>
        <taxon>Spermatophyta</taxon>
        <taxon>Magnoliopsida</taxon>
        <taxon>eudicotyledons</taxon>
        <taxon>Gunneridae</taxon>
        <taxon>Pentapetalae</taxon>
        <taxon>asterids</taxon>
        <taxon>campanulids</taxon>
        <taxon>Asterales</taxon>
        <taxon>Asteraceae</taxon>
        <taxon>Asteroideae</taxon>
        <taxon>Heliantheae alliance</taxon>
        <taxon>Tageteae</taxon>
        <taxon>Tagetes</taxon>
    </lineage>
</organism>
<evidence type="ECO:0000313" key="2">
    <source>
        <dbReference type="Proteomes" id="UP001229421"/>
    </source>
</evidence>
<gene>
    <name evidence="1" type="ORF">QVD17_05490</name>
</gene>
<dbReference type="EMBL" id="JAUHHV010000001">
    <property type="protein sequence ID" value="KAK1439670.1"/>
    <property type="molecule type" value="Genomic_DNA"/>
</dbReference>
<protein>
    <submittedName>
        <fullName evidence="1">Uncharacterized protein</fullName>
    </submittedName>
</protein>
<proteinExistence type="predicted"/>
<reference evidence="1" key="1">
    <citation type="journal article" date="2023" name="bioRxiv">
        <title>Improved chromosome-level genome assembly for marigold (Tagetes erecta).</title>
        <authorList>
            <person name="Jiang F."/>
            <person name="Yuan L."/>
            <person name="Wang S."/>
            <person name="Wang H."/>
            <person name="Xu D."/>
            <person name="Wang A."/>
            <person name="Fan W."/>
        </authorList>
    </citation>
    <scope>NUCLEOTIDE SEQUENCE</scope>
    <source>
        <strain evidence="1">WSJ</strain>
        <tissue evidence="1">Leaf</tissue>
    </source>
</reference>
<sequence>MKMLAVNCMPSWMFLLPFDFELLHVQFAHLTNLILLSIFLTIEVSQPSPQPQELLQDKIFQVLLSAKHTALGHVIFSFRRSGDLHEFHNQVFNLGVPAKQKHYPVLASVNTSERWVRSHHPMRESA</sequence>
<dbReference type="AlphaFoldDB" id="A0AAD8LC28"/>
<dbReference type="Proteomes" id="UP001229421">
    <property type="component" value="Unassembled WGS sequence"/>
</dbReference>
<accession>A0AAD8LC28</accession>
<comment type="caution">
    <text evidence="1">The sequence shown here is derived from an EMBL/GenBank/DDBJ whole genome shotgun (WGS) entry which is preliminary data.</text>
</comment>
<evidence type="ECO:0000313" key="1">
    <source>
        <dbReference type="EMBL" id="KAK1439670.1"/>
    </source>
</evidence>
<name>A0AAD8LC28_TARER</name>